<evidence type="ECO:0000313" key="2">
    <source>
        <dbReference type="EMBL" id="CAA9485512.1"/>
    </source>
</evidence>
<feature type="region of interest" description="Disordered" evidence="1">
    <location>
        <begin position="1"/>
        <end position="205"/>
    </location>
</feature>
<reference evidence="2" key="1">
    <citation type="submission" date="2020-02" db="EMBL/GenBank/DDBJ databases">
        <authorList>
            <person name="Meier V. D."/>
        </authorList>
    </citation>
    <scope>NUCLEOTIDE SEQUENCE</scope>
    <source>
        <strain evidence="2">AVDCRST_MAG69</strain>
    </source>
</reference>
<proteinExistence type="predicted"/>
<name>A0A6J4RZ59_9ACTN</name>
<feature type="compositionally biased region" description="Gly residues" evidence="1">
    <location>
        <begin position="97"/>
        <end position="111"/>
    </location>
</feature>
<feature type="non-terminal residue" evidence="2">
    <location>
        <position position="1"/>
    </location>
</feature>
<feature type="compositionally biased region" description="Low complexity" evidence="1">
    <location>
        <begin position="1"/>
        <end position="34"/>
    </location>
</feature>
<sequence length="205" mass="21351">RPPAAAGGRVPAGLPRRAGRRAGALLAARPAARVGAHRRHAGGAGGAHGPAHRRRAADRGHGPVRQRGGAPRAARADARPDARARSGADAEDVTRPGDGGGLRPHGAGQGPGRAHDPPPSRPAQRGQPDADHGRPPVRTAARRDGRGRAHLRLAGPRALPGPVDRLFGLPGDHRRDAAAGGRLRRGQLPRRRESGSRRPPHQERV</sequence>
<evidence type="ECO:0000256" key="1">
    <source>
        <dbReference type="SAM" id="MobiDB-lite"/>
    </source>
</evidence>
<gene>
    <name evidence="2" type="ORF">AVDCRST_MAG69-1035</name>
</gene>
<feature type="compositionally biased region" description="Basic and acidic residues" evidence="1">
    <location>
        <begin position="190"/>
        <end position="205"/>
    </location>
</feature>
<dbReference type="AlphaFoldDB" id="A0A6J4RZ59"/>
<feature type="non-terminal residue" evidence="2">
    <location>
        <position position="205"/>
    </location>
</feature>
<feature type="compositionally biased region" description="Basic and acidic residues" evidence="1">
    <location>
        <begin position="74"/>
        <end position="95"/>
    </location>
</feature>
<accession>A0A6J4RZ59</accession>
<dbReference type="EMBL" id="CADCVP010000116">
    <property type="protein sequence ID" value="CAA9485512.1"/>
    <property type="molecule type" value="Genomic_DNA"/>
</dbReference>
<organism evidence="2">
    <name type="scientific">uncultured Solirubrobacteraceae bacterium</name>
    <dbReference type="NCBI Taxonomy" id="1162706"/>
    <lineage>
        <taxon>Bacteria</taxon>
        <taxon>Bacillati</taxon>
        <taxon>Actinomycetota</taxon>
        <taxon>Thermoleophilia</taxon>
        <taxon>Solirubrobacterales</taxon>
        <taxon>Solirubrobacteraceae</taxon>
        <taxon>environmental samples</taxon>
    </lineage>
</organism>
<protein>
    <submittedName>
        <fullName evidence="2">ABC transporter, permease protein 1 (Cluster 5, nickel/peptides/opines)</fullName>
    </submittedName>
</protein>